<dbReference type="EMBL" id="RMBX01000014">
    <property type="protein sequence ID" value="RPD38772.1"/>
    <property type="molecule type" value="Genomic_DNA"/>
</dbReference>
<protein>
    <recommendedName>
        <fullName evidence="3">T9SS C-terminal target domain-containing protein</fullName>
    </recommendedName>
</protein>
<keyword evidence="2" id="KW-1185">Reference proteome</keyword>
<proteinExistence type="predicted"/>
<dbReference type="PANTHER" id="PTHR41339">
    <property type="entry name" value="LIPL48"/>
    <property type="match status" value="1"/>
</dbReference>
<evidence type="ECO:0008006" key="3">
    <source>
        <dbReference type="Google" id="ProtNLM"/>
    </source>
</evidence>
<dbReference type="PROSITE" id="PS51257">
    <property type="entry name" value="PROKAR_LIPOPROTEIN"/>
    <property type="match status" value="1"/>
</dbReference>
<sequence length="466" mass="49419">MKLAKFLAFTFGAAVLLSACRNNDTDDDDMDPILPETLVGDITTSKTLTNDRVWILKGQVKVKNDAILTIQEGTVIKSDVTEKGSLIITRGSKLMAVGTVDKPIVFTSGKAAGSRGPGDWGGIVLLGKAPTNKVEPQIEGGIGEKYGGTDAADNSGTLKYVRIEYAGIAAFANSEINSLTLGGVGSGTTIDYVMTAYANDDAYEFFGGTVNPRHLVAYATADDDFDFDFGYTGTVQYAVALRDPKFVDPGDAGNGIECDNDGQSTNQTPFTRPVVSNMTIVGPNGAAGTAGNHNYGNRWRRATNLVFLNSIILGAQKGGTAFESKPTWDYFMANANTAYKNNIIYTVATTKVATTDSSTARLFATGTYESPMTPARRDEMILDASQKLIAKLTEVGTTVAASADAVGLTDPFNLANPNFLPKTGSPALSGTFAPFAGIETATYRGAFGTTNWLTGWANFDPQNKVY</sequence>
<dbReference type="PANTHER" id="PTHR41339:SF1">
    <property type="entry name" value="SECRETED PROTEIN"/>
    <property type="match status" value="1"/>
</dbReference>
<reference evidence="2" key="1">
    <citation type="submission" date="2018-11" db="EMBL/GenBank/DDBJ databases">
        <title>Chitinophaga lutea sp.nov., isolate from arsenic contaminated soil.</title>
        <authorList>
            <person name="Zong Y."/>
        </authorList>
    </citation>
    <scope>NUCLEOTIDE SEQUENCE [LARGE SCALE GENOMIC DNA]</scope>
    <source>
        <strain evidence="2">YLT18</strain>
    </source>
</reference>
<comment type="caution">
    <text evidence="1">The sequence shown here is derived from an EMBL/GenBank/DDBJ whole genome shotgun (WGS) entry which is preliminary data.</text>
</comment>
<evidence type="ECO:0000313" key="2">
    <source>
        <dbReference type="Proteomes" id="UP000279089"/>
    </source>
</evidence>
<organism evidence="1 2">
    <name type="scientific">Chitinophaga barathri</name>
    <dbReference type="NCBI Taxonomy" id="1647451"/>
    <lineage>
        <taxon>Bacteria</taxon>
        <taxon>Pseudomonadati</taxon>
        <taxon>Bacteroidota</taxon>
        <taxon>Chitinophagia</taxon>
        <taxon>Chitinophagales</taxon>
        <taxon>Chitinophagaceae</taxon>
        <taxon>Chitinophaga</taxon>
    </lineage>
</organism>
<accession>A0A3N4M648</accession>
<dbReference type="AlphaFoldDB" id="A0A3N4M648"/>
<dbReference type="RefSeq" id="WP_120518680.1">
    <property type="nucleotide sequence ID" value="NZ_QXZY01000014.1"/>
</dbReference>
<gene>
    <name evidence="1" type="ORF">EG028_24015</name>
</gene>
<dbReference type="Proteomes" id="UP000279089">
    <property type="component" value="Unassembled WGS sequence"/>
</dbReference>
<name>A0A3N4M648_9BACT</name>
<evidence type="ECO:0000313" key="1">
    <source>
        <dbReference type="EMBL" id="RPD38772.1"/>
    </source>
</evidence>
<dbReference type="OrthoDB" id="1521716at2"/>